<proteinExistence type="predicted"/>
<gene>
    <name evidence="2" type="ORF">MM171A00157_0065</name>
    <name evidence="3" type="ORF">MM171B00143_0025</name>
</gene>
<accession>A0A6M3M6H1</accession>
<evidence type="ECO:0000313" key="2">
    <source>
        <dbReference type="EMBL" id="QJB00896.1"/>
    </source>
</evidence>
<reference evidence="2" key="1">
    <citation type="submission" date="2020-03" db="EMBL/GenBank/DDBJ databases">
        <title>The deep terrestrial virosphere.</title>
        <authorList>
            <person name="Holmfeldt K."/>
            <person name="Nilsson E."/>
            <person name="Simone D."/>
            <person name="Lopez-Fernandez M."/>
            <person name="Wu X."/>
            <person name="de Brujin I."/>
            <person name="Lundin D."/>
            <person name="Andersson A."/>
            <person name="Bertilsson S."/>
            <person name="Dopson M."/>
        </authorList>
    </citation>
    <scope>NUCLEOTIDE SEQUENCE</scope>
    <source>
        <strain evidence="2">MM171A00157</strain>
        <strain evidence="3">MM171B00143</strain>
    </source>
</reference>
<dbReference type="AlphaFoldDB" id="A0A6M3M6H1"/>
<dbReference type="EMBL" id="MT143894">
    <property type="protein sequence ID" value="QJB05054.1"/>
    <property type="molecule type" value="Genomic_DNA"/>
</dbReference>
<evidence type="ECO:0000256" key="1">
    <source>
        <dbReference type="SAM" id="MobiDB-lite"/>
    </source>
</evidence>
<feature type="region of interest" description="Disordered" evidence="1">
    <location>
        <begin position="102"/>
        <end position="128"/>
    </location>
</feature>
<organism evidence="2">
    <name type="scientific">viral metagenome</name>
    <dbReference type="NCBI Taxonomy" id="1070528"/>
    <lineage>
        <taxon>unclassified sequences</taxon>
        <taxon>metagenomes</taxon>
        <taxon>organismal metagenomes</taxon>
    </lineage>
</organism>
<name>A0A6M3M6H1_9ZZZZ</name>
<evidence type="ECO:0000313" key="3">
    <source>
        <dbReference type="EMBL" id="QJB05054.1"/>
    </source>
</evidence>
<dbReference type="EMBL" id="MT143702">
    <property type="protein sequence ID" value="QJB00896.1"/>
    <property type="molecule type" value="Genomic_DNA"/>
</dbReference>
<protein>
    <submittedName>
        <fullName evidence="2">Uncharacterized protein</fullName>
    </submittedName>
</protein>
<sequence>MNSNRTIADLYFADTGETVGKACKSMHAGGISIERASQIIGYKTSSDLRKYLARRGIECPWPKKRAGSPGGHPPIRITDNMMERYVDLRRAGVLADIAAREAGHSRDSIRQAIRARRPDLKLPRRKAA</sequence>